<evidence type="ECO:0000313" key="3">
    <source>
        <dbReference type="EMBL" id="XCN71690.1"/>
    </source>
</evidence>
<accession>A0AAU8LRL9</accession>
<dbReference type="Pfam" id="PF02604">
    <property type="entry name" value="PhdYeFM_antitox"/>
    <property type="match status" value="1"/>
</dbReference>
<reference evidence="3" key="2">
    <citation type="submission" date="2024-06" db="EMBL/GenBank/DDBJ databases">
        <authorList>
            <person name="Plum-Jensen L.E."/>
            <person name="Schramm A."/>
            <person name="Marshall I.P.G."/>
        </authorList>
    </citation>
    <scope>NUCLEOTIDE SEQUENCE</scope>
    <source>
        <strain evidence="3">Rat1</strain>
    </source>
</reference>
<name>A0AAU8LRL9_9BACT</name>
<comment type="similarity">
    <text evidence="1 2">Belongs to the phD/YefM antitoxin family.</text>
</comment>
<comment type="function">
    <text evidence="2">Antitoxin component of a type II toxin-antitoxin (TA) system.</text>
</comment>
<proteinExistence type="inferred from homology"/>
<sequence length="89" mass="9811">MSATDYLSATALAKKTAAALDSLEQGEKDKLIILKNNAPKAVLLSFEAYQALEEELEDLRLGALALARSQTFRPETALSHEEMLKKFKT</sequence>
<dbReference type="InterPro" id="IPR006442">
    <property type="entry name" value="Antitoxin_Phd/YefM"/>
</dbReference>
<dbReference type="SUPFAM" id="SSF143120">
    <property type="entry name" value="YefM-like"/>
    <property type="match status" value="1"/>
</dbReference>
<gene>
    <name evidence="3" type="ORF">Q3M24_15420</name>
</gene>
<reference evidence="3" key="1">
    <citation type="journal article" date="2024" name="Syst. Appl. Microbiol.">
        <title>First single-strain enrichments of Electrothrix cable bacteria, description of E. aestuarii sp. nov. and E. rattekaaiensis sp. nov., and proposal of a cable bacteria taxonomy following the rules of the SeqCode.</title>
        <authorList>
            <person name="Plum-Jensen L.E."/>
            <person name="Schramm A."/>
            <person name="Marshall I.P.G."/>
        </authorList>
    </citation>
    <scope>NUCLEOTIDE SEQUENCE</scope>
    <source>
        <strain evidence="3">Rat1</strain>
    </source>
</reference>
<evidence type="ECO:0000256" key="2">
    <source>
        <dbReference type="RuleBase" id="RU362080"/>
    </source>
</evidence>
<dbReference type="KEGG" id="eaj:Q3M24_15420"/>
<dbReference type="NCBIfam" id="TIGR01552">
    <property type="entry name" value="phd_fam"/>
    <property type="match status" value="1"/>
</dbReference>
<organism evidence="3">
    <name type="scientific">Candidatus Electrothrix aestuarii</name>
    <dbReference type="NCBI Taxonomy" id="3062594"/>
    <lineage>
        <taxon>Bacteria</taxon>
        <taxon>Pseudomonadati</taxon>
        <taxon>Thermodesulfobacteriota</taxon>
        <taxon>Desulfobulbia</taxon>
        <taxon>Desulfobulbales</taxon>
        <taxon>Desulfobulbaceae</taxon>
        <taxon>Candidatus Electrothrix</taxon>
    </lineage>
</organism>
<dbReference type="AlphaFoldDB" id="A0AAU8LRL9"/>
<evidence type="ECO:0000256" key="1">
    <source>
        <dbReference type="ARBA" id="ARBA00009981"/>
    </source>
</evidence>
<dbReference type="InterPro" id="IPR036165">
    <property type="entry name" value="YefM-like_sf"/>
</dbReference>
<dbReference type="EMBL" id="CP159373">
    <property type="protein sequence ID" value="XCN71690.1"/>
    <property type="molecule type" value="Genomic_DNA"/>
</dbReference>
<protein>
    <recommendedName>
        <fullName evidence="2">Antitoxin</fullName>
    </recommendedName>
</protein>